<keyword evidence="4" id="KW-0067">ATP-binding</keyword>
<name>A0A934I351_9CLOT</name>
<dbReference type="PANTHER" id="PTHR42734:SF6">
    <property type="entry name" value="MOLYBDATE IMPORT ATP-BINDING PROTEIN MOLC"/>
    <property type="match status" value="1"/>
</dbReference>
<keyword evidence="4" id="KW-0547">Nucleotide-binding</keyword>
<dbReference type="AlphaFoldDB" id="A0A934I351"/>
<dbReference type="InterPro" id="IPR027417">
    <property type="entry name" value="P-loop_NTPase"/>
</dbReference>
<evidence type="ECO:0000256" key="1">
    <source>
        <dbReference type="ARBA" id="ARBA00005417"/>
    </source>
</evidence>
<comment type="similarity">
    <text evidence="1">Belongs to the ABC transporter superfamily.</text>
</comment>
<dbReference type="RefSeq" id="WP_211144510.1">
    <property type="nucleotide sequence ID" value="NZ_JAEEGB010000038.1"/>
</dbReference>
<dbReference type="Pfam" id="PF00005">
    <property type="entry name" value="ABC_tran"/>
    <property type="match status" value="1"/>
</dbReference>
<proteinExistence type="inferred from homology"/>
<keyword evidence="5" id="KW-1185">Reference proteome</keyword>
<evidence type="ECO:0000256" key="2">
    <source>
        <dbReference type="ARBA" id="ARBA00022448"/>
    </source>
</evidence>
<evidence type="ECO:0000313" key="4">
    <source>
        <dbReference type="EMBL" id="MBI6875155.1"/>
    </source>
</evidence>
<dbReference type="Proteomes" id="UP000622687">
    <property type="component" value="Unassembled WGS sequence"/>
</dbReference>
<dbReference type="EMBL" id="JAEEGB010000038">
    <property type="protein sequence ID" value="MBI6875155.1"/>
    <property type="molecule type" value="Genomic_DNA"/>
</dbReference>
<dbReference type="SUPFAM" id="SSF52540">
    <property type="entry name" value="P-loop containing nucleoside triphosphate hydrolases"/>
    <property type="match status" value="1"/>
</dbReference>
<accession>A0A934I351</accession>
<evidence type="ECO:0000259" key="3">
    <source>
        <dbReference type="Pfam" id="PF00005"/>
    </source>
</evidence>
<gene>
    <name evidence="4" type="ORF">I6U51_20995</name>
</gene>
<dbReference type="PANTHER" id="PTHR42734">
    <property type="entry name" value="METAL TRANSPORT SYSTEM ATP-BINDING PROTEIN TM_0124-RELATED"/>
    <property type="match status" value="1"/>
</dbReference>
<dbReference type="Gene3D" id="3.40.50.300">
    <property type="entry name" value="P-loop containing nucleotide triphosphate hydrolases"/>
    <property type="match status" value="1"/>
</dbReference>
<comment type="caution">
    <text evidence="4">The sequence shown here is derived from an EMBL/GenBank/DDBJ whole genome shotgun (WGS) entry which is preliminary data.</text>
</comment>
<evidence type="ECO:0000313" key="5">
    <source>
        <dbReference type="Proteomes" id="UP000622687"/>
    </source>
</evidence>
<organism evidence="4 5">
    <name type="scientific">Clostridium aciditolerans</name>
    <dbReference type="NCBI Taxonomy" id="339861"/>
    <lineage>
        <taxon>Bacteria</taxon>
        <taxon>Bacillati</taxon>
        <taxon>Bacillota</taxon>
        <taxon>Clostridia</taxon>
        <taxon>Eubacteriales</taxon>
        <taxon>Clostridiaceae</taxon>
        <taxon>Clostridium</taxon>
    </lineage>
</organism>
<keyword evidence="2" id="KW-0813">Transport</keyword>
<reference evidence="4" key="1">
    <citation type="submission" date="2020-12" db="EMBL/GenBank/DDBJ databases">
        <title>Clostridium thailandense sp. nov., a novel acetogenic bacterium isolated from peat land soil in Thailand.</title>
        <authorList>
            <person name="Chaikitkaew S."/>
            <person name="Birkeland N.K."/>
        </authorList>
    </citation>
    <scope>NUCLEOTIDE SEQUENCE</scope>
    <source>
        <strain evidence="4">DSM 17425</strain>
    </source>
</reference>
<protein>
    <submittedName>
        <fullName evidence="4">ABC transporter ATP-binding protein</fullName>
    </submittedName>
</protein>
<dbReference type="GO" id="GO:0005524">
    <property type="term" value="F:ATP binding"/>
    <property type="evidence" value="ECO:0007669"/>
    <property type="project" value="UniProtKB-KW"/>
</dbReference>
<sequence>MIKFRDITVAYGKNTILKNINLEIQQGEITTLLGPNGSGKTTLISTLNGLIKPVSGNITVDDKDILKMKPKELAKIVATVPQFHNASFNFKVFDMVLSGRSPYIEYMPKQSDRENMKAVYEISCDILEYKKYKYVLPEY</sequence>
<dbReference type="GO" id="GO:0016887">
    <property type="term" value="F:ATP hydrolysis activity"/>
    <property type="evidence" value="ECO:0007669"/>
    <property type="project" value="InterPro"/>
</dbReference>
<feature type="domain" description="ABC transporter" evidence="3">
    <location>
        <begin position="17"/>
        <end position="110"/>
    </location>
</feature>
<dbReference type="InterPro" id="IPR050153">
    <property type="entry name" value="Metal_Ion_Import_ABC"/>
</dbReference>
<dbReference type="InterPro" id="IPR003439">
    <property type="entry name" value="ABC_transporter-like_ATP-bd"/>
</dbReference>